<feature type="region of interest" description="Disordered" evidence="2">
    <location>
        <begin position="129"/>
        <end position="153"/>
    </location>
</feature>
<protein>
    <submittedName>
        <fullName evidence="3">Uncharacterized protein</fullName>
    </submittedName>
</protein>
<dbReference type="AlphaFoldDB" id="A0A7S3CJU8"/>
<feature type="compositionally biased region" description="Basic and acidic residues" evidence="2">
    <location>
        <begin position="1"/>
        <end position="27"/>
    </location>
</feature>
<name>A0A7S3CJU8_9SPIT</name>
<keyword evidence="1" id="KW-0175">Coiled coil</keyword>
<reference evidence="3" key="1">
    <citation type="submission" date="2021-01" db="EMBL/GenBank/DDBJ databases">
        <authorList>
            <person name="Corre E."/>
            <person name="Pelletier E."/>
            <person name="Niang G."/>
            <person name="Scheremetjew M."/>
            <person name="Finn R."/>
            <person name="Kale V."/>
            <person name="Holt S."/>
            <person name="Cochrane G."/>
            <person name="Meng A."/>
            <person name="Brown T."/>
            <person name="Cohen L."/>
        </authorList>
    </citation>
    <scope>NUCLEOTIDE SEQUENCE</scope>
    <source>
        <strain evidence="3">Ras09</strain>
    </source>
</reference>
<evidence type="ECO:0000256" key="1">
    <source>
        <dbReference type="SAM" id="Coils"/>
    </source>
</evidence>
<evidence type="ECO:0000256" key="2">
    <source>
        <dbReference type="SAM" id="MobiDB-lite"/>
    </source>
</evidence>
<evidence type="ECO:0000313" key="3">
    <source>
        <dbReference type="EMBL" id="CAE0230078.1"/>
    </source>
</evidence>
<sequence>MTHLNIREIDKKLQQERHEARQKKGSDFKASLSLNDRCPKCTLRPPCKHYESSEEFFRGKSNLFSQQDWKTMSQEMRDNLLLVKRQLKEADRIKKQQQEEEEAFRQNQKLQLEENDATLKKLLIMKMNDGIRPSQSRESKPKKPLTVEQRHRREMNQVLQRLSWLGSEQSLAQPPKY</sequence>
<proteinExistence type="predicted"/>
<dbReference type="EMBL" id="HBIA01003591">
    <property type="protein sequence ID" value="CAE0230078.1"/>
    <property type="molecule type" value="Transcribed_RNA"/>
</dbReference>
<feature type="region of interest" description="Disordered" evidence="2">
    <location>
        <begin position="1"/>
        <end position="28"/>
    </location>
</feature>
<organism evidence="3">
    <name type="scientific">Strombidium rassoulzadegani</name>
    <dbReference type="NCBI Taxonomy" id="1082188"/>
    <lineage>
        <taxon>Eukaryota</taxon>
        <taxon>Sar</taxon>
        <taxon>Alveolata</taxon>
        <taxon>Ciliophora</taxon>
        <taxon>Intramacronucleata</taxon>
        <taxon>Spirotrichea</taxon>
        <taxon>Oligotrichia</taxon>
        <taxon>Strombidiidae</taxon>
        <taxon>Strombidium</taxon>
    </lineage>
</organism>
<feature type="coiled-coil region" evidence="1">
    <location>
        <begin position="80"/>
        <end position="115"/>
    </location>
</feature>
<gene>
    <name evidence="3" type="ORF">SRAS04492_LOCUS1865</name>
</gene>
<accession>A0A7S3CJU8</accession>